<reference evidence="7" key="1">
    <citation type="journal article" date="2021" name="PeerJ">
        <title>Extensive microbial diversity within the chicken gut microbiome revealed by metagenomics and culture.</title>
        <authorList>
            <person name="Gilroy R."/>
            <person name="Ravi A."/>
            <person name="Getino M."/>
            <person name="Pursley I."/>
            <person name="Horton D.L."/>
            <person name="Alikhan N.F."/>
            <person name="Baker D."/>
            <person name="Gharbi K."/>
            <person name="Hall N."/>
            <person name="Watson M."/>
            <person name="Adriaenssens E.M."/>
            <person name="Foster-Nyarko E."/>
            <person name="Jarju S."/>
            <person name="Secka A."/>
            <person name="Antonio M."/>
            <person name="Oren A."/>
            <person name="Chaudhuri R.R."/>
            <person name="La Ragione R."/>
            <person name="Hildebrand F."/>
            <person name="Pallen M.J."/>
        </authorList>
    </citation>
    <scope>NUCLEOTIDE SEQUENCE</scope>
    <source>
        <strain evidence="7">CHK188-4685</strain>
    </source>
</reference>
<dbReference type="Gene3D" id="3.30.479.30">
    <property type="entry name" value="Band 7 domain"/>
    <property type="match status" value="1"/>
</dbReference>
<dbReference type="Pfam" id="PF01145">
    <property type="entry name" value="Band_7"/>
    <property type="match status" value="1"/>
</dbReference>
<feature type="domain" description="Band 7" evidence="6">
    <location>
        <begin position="24"/>
        <end position="191"/>
    </location>
</feature>
<evidence type="ECO:0000313" key="7">
    <source>
        <dbReference type="EMBL" id="HJB07498.1"/>
    </source>
</evidence>
<dbReference type="GO" id="GO:0005886">
    <property type="term" value="C:plasma membrane"/>
    <property type="evidence" value="ECO:0007669"/>
    <property type="project" value="TreeGrafter"/>
</dbReference>
<feature type="coiled-coil region" evidence="4">
    <location>
        <begin position="285"/>
        <end position="347"/>
    </location>
</feature>
<dbReference type="EMBL" id="DWYS01000078">
    <property type="protein sequence ID" value="HJB07498.1"/>
    <property type="molecule type" value="Genomic_DNA"/>
</dbReference>
<evidence type="ECO:0000256" key="4">
    <source>
        <dbReference type="SAM" id="Coils"/>
    </source>
</evidence>
<gene>
    <name evidence="7" type="ORF">H9716_06470</name>
</gene>
<dbReference type="InterPro" id="IPR027705">
    <property type="entry name" value="Flotillin_fam"/>
</dbReference>
<evidence type="ECO:0000259" key="6">
    <source>
        <dbReference type="SMART" id="SM00244"/>
    </source>
</evidence>
<accession>A0A9D2L7M3</accession>
<feature type="compositionally biased region" description="Low complexity" evidence="5">
    <location>
        <begin position="495"/>
        <end position="508"/>
    </location>
</feature>
<proteinExistence type="inferred from homology"/>
<evidence type="ECO:0000256" key="1">
    <source>
        <dbReference type="ARBA" id="ARBA00004370"/>
    </source>
</evidence>
<evidence type="ECO:0000256" key="5">
    <source>
        <dbReference type="SAM" id="MobiDB-lite"/>
    </source>
</evidence>
<dbReference type="CDD" id="cd03399">
    <property type="entry name" value="SPFH_flotillin"/>
    <property type="match status" value="1"/>
</dbReference>
<keyword evidence="4" id="KW-0175">Coiled coil</keyword>
<protein>
    <submittedName>
        <fullName evidence="7">Flotillin family protein</fullName>
    </submittedName>
</protein>
<reference evidence="7" key="2">
    <citation type="submission" date="2021-04" db="EMBL/GenBank/DDBJ databases">
        <authorList>
            <person name="Gilroy R."/>
        </authorList>
    </citation>
    <scope>NUCLEOTIDE SEQUENCE</scope>
    <source>
        <strain evidence="7">CHK188-4685</strain>
    </source>
</reference>
<dbReference type="InterPro" id="IPR031905">
    <property type="entry name" value="Flotillin_C"/>
</dbReference>
<feature type="coiled-coil region" evidence="4">
    <location>
        <begin position="203"/>
        <end position="252"/>
    </location>
</feature>
<keyword evidence="3" id="KW-0472">Membrane</keyword>
<dbReference type="Pfam" id="PF15975">
    <property type="entry name" value="Flot"/>
    <property type="match status" value="1"/>
</dbReference>
<dbReference type="AlphaFoldDB" id="A0A9D2L7M3"/>
<name>A0A9D2L7M3_9FIRM</name>
<comment type="subcellular location">
    <subcellularLocation>
        <location evidence="1">Membrane</location>
    </subcellularLocation>
</comment>
<sequence>MTELILAFLPFILIIVLLILLLTQGYVKAPPDHAYIISGIRREPRVLIGRAGLKLPFFEQLDKLYLGQITVDIKTDEYIPTNDFINVMVDAVAKVRVAEDPERMKLAMRNFLNKEPAKIAADLQDSLQGNMREIIGTLTLRAINTDRDSFSDQVMTKASRDMEKLGIDILSCNIQNVTDEHGLIQDLGMDNTSKIRKDASIAKAEAERDIAIAKAAADKASNDARVLAETEIAQKNNELAIKKAELQKASDTKKAEADAAYEIQKQEQEKTIQTATVNAQIARTEREAELRRQEVTVQQQALEAEINKKADADRYAIEQAAAADLTRRQREAEARKYEQEKEAEAKKALAEAQKYAMLQEAEGIRARGEAEAAAIQAKALAEAEGMEKKAEAYQKYNQAAIAEMMIKVLPEIAGKIAEPLSQIDKITIIGGDGGSEKGVGSVAGNVPVVMARLFESMKEATGLDLADIMKADSLEANTTRNIHLTGAPDVVIGNTAKQETAAEAPQEAPESENP</sequence>
<organism evidence="7 8">
    <name type="scientific">Candidatus Enterocloster faecavium</name>
    <dbReference type="NCBI Taxonomy" id="2838560"/>
    <lineage>
        <taxon>Bacteria</taxon>
        <taxon>Bacillati</taxon>
        <taxon>Bacillota</taxon>
        <taxon>Clostridia</taxon>
        <taxon>Lachnospirales</taxon>
        <taxon>Lachnospiraceae</taxon>
        <taxon>Enterocloster</taxon>
    </lineage>
</organism>
<dbReference type="Proteomes" id="UP000886804">
    <property type="component" value="Unassembled WGS sequence"/>
</dbReference>
<dbReference type="PANTHER" id="PTHR13806:SF46">
    <property type="entry name" value="FLOTILLIN-1-RELATED"/>
    <property type="match status" value="1"/>
</dbReference>
<dbReference type="InterPro" id="IPR036013">
    <property type="entry name" value="Band_7/SPFH_dom_sf"/>
</dbReference>
<evidence type="ECO:0000256" key="3">
    <source>
        <dbReference type="ARBA" id="ARBA00023136"/>
    </source>
</evidence>
<comment type="caution">
    <text evidence="7">The sequence shown here is derived from an EMBL/GenBank/DDBJ whole genome shotgun (WGS) entry which is preliminary data.</text>
</comment>
<dbReference type="PANTHER" id="PTHR13806">
    <property type="entry name" value="FLOTILLIN-RELATED"/>
    <property type="match status" value="1"/>
</dbReference>
<dbReference type="GO" id="GO:0002020">
    <property type="term" value="F:protease binding"/>
    <property type="evidence" value="ECO:0007669"/>
    <property type="project" value="TreeGrafter"/>
</dbReference>
<dbReference type="InterPro" id="IPR001107">
    <property type="entry name" value="Band_7"/>
</dbReference>
<evidence type="ECO:0000313" key="8">
    <source>
        <dbReference type="Proteomes" id="UP000886804"/>
    </source>
</evidence>
<feature type="region of interest" description="Disordered" evidence="5">
    <location>
        <begin position="487"/>
        <end position="514"/>
    </location>
</feature>
<dbReference type="SUPFAM" id="SSF117892">
    <property type="entry name" value="Band 7/SPFH domain"/>
    <property type="match status" value="1"/>
</dbReference>
<dbReference type="SMART" id="SM00244">
    <property type="entry name" value="PHB"/>
    <property type="match status" value="1"/>
</dbReference>
<evidence type="ECO:0000256" key="2">
    <source>
        <dbReference type="ARBA" id="ARBA00007161"/>
    </source>
</evidence>
<dbReference type="GO" id="GO:0072659">
    <property type="term" value="P:protein localization to plasma membrane"/>
    <property type="evidence" value="ECO:0007669"/>
    <property type="project" value="TreeGrafter"/>
</dbReference>
<comment type="similarity">
    <text evidence="2">Belongs to the band 7/mec-2 family. Flotillin subfamily.</text>
</comment>